<dbReference type="OrthoDB" id="10258608at2759"/>
<accession>A0A4P9Z8H8</accession>
<gene>
    <name evidence="1" type="ORF">METBISCDRAFT_28605</name>
</gene>
<dbReference type="AlphaFoldDB" id="A0A4P9Z8H8"/>
<evidence type="ECO:0000313" key="2">
    <source>
        <dbReference type="Proteomes" id="UP000268321"/>
    </source>
</evidence>
<protein>
    <submittedName>
        <fullName evidence="1">Uncharacterized protein</fullName>
    </submittedName>
</protein>
<dbReference type="Proteomes" id="UP000268321">
    <property type="component" value="Unassembled WGS sequence"/>
</dbReference>
<reference evidence="2" key="1">
    <citation type="journal article" date="2018" name="Nat. Microbiol.">
        <title>Leveraging single-cell genomics to expand the fungal tree of life.</title>
        <authorList>
            <person name="Ahrendt S.R."/>
            <person name="Quandt C.A."/>
            <person name="Ciobanu D."/>
            <person name="Clum A."/>
            <person name="Salamov A."/>
            <person name="Andreopoulos B."/>
            <person name="Cheng J.F."/>
            <person name="Woyke T."/>
            <person name="Pelin A."/>
            <person name="Henrissat B."/>
            <person name="Reynolds N.K."/>
            <person name="Benny G.L."/>
            <person name="Smith M.E."/>
            <person name="James T.Y."/>
            <person name="Grigoriev I.V."/>
        </authorList>
    </citation>
    <scope>NUCLEOTIDE SEQUENCE [LARGE SCALE GENOMIC DNA]</scope>
    <source>
        <strain evidence="2">Baker2002</strain>
    </source>
</reference>
<name>A0A4P9Z8H8_9ASCO</name>
<feature type="non-terminal residue" evidence="1">
    <location>
        <position position="316"/>
    </location>
</feature>
<evidence type="ECO:0000313" key="1">
    <source>
        <dbReference type="EMBL" id="RKP28986.1"/>
    </source>
</evidence>
<sequence length="316" mass="34266">MTTPAALSGAPRLPPAYAKLETRRFAMDPITLMINECNIILLAMRKSNRASGASLLSSGDLFISGEAFADFGGNFSSLSLGPGASIALHANNAKDEGKLLDQSFLQLRTILSRTTLEVDSLTLMQPFMLTIVSSSMSGYVTALALNSVVKALEYNIIKPHSPNFATTIIRLTTSFTHCRFEVSDQNTDDSLLMKVLHLLETIVTSPVLSATLPNAIMSEVIHTCLCLACNKRRSEVLRRASEMAMVSITVCVFQRVRELEPDLSKGEDIPANIAELNSDVIGDEDLALNLDTAETINCLQPSLMRSPPANTIDFSP</sequence>
<proteinExistence type="predicted"/>
<keyword evidence="2" id="KW-1185">Reference proteome</keyword>
<organism evidence="1 2">
    <name type="scientific">Metschnikowia bicuspidata</name>
    <dbReference type="NCBI Taxonomy" id="27322"/>
    <lineage>
        <taxon>Eukaryota</taxon>
        <taxon>Fungi</taxon>
        <taxon>Dikarya</taxon>
        <taxon>Ascomycota</taxon>
        <taxon>Saccharomycotina</taxon>
        <taxon>Pichiomycetes</taxon>
        <taxon>Metschnikowiaceae</taxon>
        <taxon>Metschnikowia</taxon>
    </lineage>
</organism>
<dbReference type="EMBL" id="ML004524">
    <property type="protein sequence ID" value="RKP28986.1"/>
    <property type="molecule type" value="Genomic_DNA"/>
</dbReference>